<organism evidence="1 2">
    <name type="scientific">Cronobacter sakazakii (strain ATCC BAA-894)</name>
    <name type="common">Enterobacter sakazakii</name>
    <dbReference type="NCBI Taxonomy" id="290339"/>
    <lineage>
        <taxon>Bacteria</taxon>
        <taxon>Pseudomonadati</taxon>
        <taxon>Pseudomonadota</taxon>
        <taxon>Gammaproteobacteria</taxon>
        <taxon>Enterobacterales</taxon>
        <taxon>Enterobacteriaceae</taxon>
        <taxon>Cronobacter</taxon>
    </lineage>
</organism>
<dbReference type="HOGENOM" id="CLU_3060683_0_0_6"/>
<name>A7MQ47_CROS8</name>
<proteinExistence type="predicted"/>
<dbReference type="Proteomes" id="UP000000260">
    <property type="component" value="Chromosome"/>
</dbReference>
<dbReference type="EMBL" id="CP000783">
    <property type="protein sequence ID" value="ABU79086.1"/>
    <property type="molecule type" value="Genomic_DNA"/>
</dbReference>
<dbReference type="AlphaFoldDB" id="A7MQ47"/>
<gene>
    <name evidence="1" type="ordered locus">ESA_03900</name>
</gene>
<dbReference type="KEGG" id="esa:ESA_03900"/>
<sequence length="53" mass="5666">MAGALAQRGEFAAIRECCAAEITECVVLILKLPAVVLLTHQLARRIAGEDENS</sequence>
<reference evidence="1 2" key="1">
    <citation type="journal article" date="2010" name="PLoS ONE">
        <title>Genome sequence of Cronobacter sakazakii BAA-894 and comparative genomic hybridization analysis with other Cronobacter species.</title>
        <authorList>
            <person name="Kucerova E."/>
            <person name="Clifton S.W."/>
            <person name="Xia X.Q."/>
            <person name="Long F."/>
            <person name="Porwollik S."/>
            <person name="Fulton L."/>
            <person name="Fronick C."/>
            <person name="Minx P."/>
            <person name="Kyung K."/>
            <person name="Warren W."/>
            <person name="Fulton R."/>
            <person name="Feng D."/>
            <person name="Wollam A."/>
            <person name="Shah N."/>
            <person name="Bhonagiri V."/>
            <person name="Nash W.E."/>
            <person name="Hallsworth-Pepin K."/>
            <person name="Wilson R.K."/>
            <person name="McClelland M."/>
            <person name="Forsythe S.J."/>
        </authorList>
    </citation>
    <scope>NUCLEOTIDE SEQUENCE [LARGE SCALE GENOMIC DNA]</scope>
    <source>
        <strain evidence="1 2">ATCC BAA-894</strain>
    </source>
</reference>
<protein>
    <submittedName>
        <fullName evidence="1">Uncharacterized protein</fullName>
    </submittedName>
</protein>
<evidence type="ECO:0000313" key="1">
    <source>
        <dbReference type="EMBL" id="ABU79086.1"/>
    </source>
</evidence>
<evidence type="ECO:0000313" key="2">
    <source>
        <dbReference type="Proteomes" id="UP000000260"/>
    </source>
</evidence>
<accession>A7MQ47</accession>
<keyword evidence="2" id="KW-1185">Reference proteome</keyword>